<evidence type="ECO:0008006" key="5">
    <source>
        <dbReference type="Google" id="ProtNLM"/>
    </source>
</evidence>
<evidence type="ECO:0000256" key="2">
    <source>
        <dbReference type="SAM" id="MobiDB-lite"/>
    </source>
</evidence>
<evidence type="ECO:0000313" key="3">
    <source>
        <dbReference type="EMBL" id="KAJ2926956.1"/>
    </source>
</evidence>
<keyword evidence="4" id="KW-1185">Reference proteome</keyword>
<feature type="non-terminal residue" evidence="3">
    <location>
        <position position="1213"/>
    </location>
</feature>
<keyword evidence="1" id="KW-0802">TPR repeat</keyword>
<feature type="compositionally biased region" description="Basic residues" evidence="2">
    <location>
        <begin position="812"/>
        <end position="821"/>
    </location>
</feature>
<dbReference type="PANTHER" id="PTHR31891">
    <property type="entry name" value="FORMAMIDASE C869.04-RELATED"/>
    <property type="match status" value="1"/>
</dbReference>
<feature type="region of interest" description="Disordered" evidence="2">
    <location>
        <begin position="516"/>
        <end position="590"/>
    </location>
</feature>
<dbReference type="Pfam" id="PF03069">
    <property type="entry name" value="FmdA_AmdA"/>
    <property type="match status" value="1"/>
</dbReference>
<feature type="region of interest" description="Disordered" evidence="2">
    <location>
        <begin position="790"/>
        <end position="829"/>
    </location>
</feature>
<feature type="compositionally biased region" description="Basic residues" evidence="2">
    <location>
        <begin position="1"/>
        <end position="12"/>
    </location>
</feature>
<reference evidence="3" key="1">
    <citation type="submission" date="2022-06" db="EMBL/GenBank/DDBJ databases">
        <title>Genome Sequence of Candolleomyces eurysporus.</title>
        <authorList>
            <person name="Buettner E."/>
        </authorList>
    </citation>
    <scope>NUCLEOTIDE SEQUENCE</scope>
    <source>
        <strain evidence="3">VTCC 930004</strain>
    </source>
</reference>
<proteinExistence type="predicted"/>
<sequence>MPPKYSHVKKRSAAGLLKPGASTPNNLIRETYDPNNPHGHQQLYQQHIQLNNNHFPILGIQPNSILPKIDKELSQAMAAVAHLERAIAKILLLRYEYDIARLYSTRVHVISITQIPILVARLTELCGPGWIAHNSENEEIKDFFRAIIGMDMREAGERVATKSVLWSYTALRRFALAHNVPICAHRGLQSLRLLPFYPDLKAHLDSLEAKAPFTFEKPAFFSGLEPGYRALEEACVKLGMDLGIDIETGKKHDLTIPSSISVHTADDEILPTEGSSMSTTTTHVLRTLPQSNANSNVTAVSYTLTPAAELRLKLRLGYTRLVQTLWKVAREFDARGYGGVLRDKLTIKWCECGCSTEHLGEVCEKTVREEEEDREEHGEGIWGGGDITVDAYGPLKVDESLLDPKAKGSTAAFAAQHANSTLQIKDANPRRDGKRDGSRNPSSKKGKASAAYQDTMDQADDDDDKEKRYARLKEKEWDGRGSGVFAWETFNEEDIWEADLDFGTGKNGRGRSLFTLSRRKKSADSTTEDEPPSPPPIVFTHKIPRSVKRKKKATSNKTANVYLEDMPLPSPYHEDPTSNDEEDENPFEEEEAQMTIGEMMEWRYIKAEQEKEKGNLAFRDGHYVEAVDHYRKAQEIEPELPHYQLNMAAAYLKLNKWMEAEQACTRALSMHRSSKGLFRRAKARQMLGKVDDAIQDYRALIRLQPYNTEAMIELLSLLHPPTPKRPPESAITPNDNPWDVNLKPETDTEFSALYEKLGMTKPKRLKPVPFQRTPADSLGIQIVAIDPRTESADGTLNGGVEEGSANGDVKGKLKSGKLRGKEKKEEPGRSGIMRSIAAEYGISYFAWDRAFTIVGNWTGGQIGNNDTSDDVRDVDLTVVHNLSGPIAVEGAEPGDCLVVDILDVQPFDKMPWGFTGIFELENGGGLFAREFKSRAAKAIWDFEGIYASSRHIPGVRFAGIPHPGLIGTAPSPELLATWNRRETGLIAELGPESVPPVAYAPQPKGAYVGQDLDDNIKEKIHREGARTIPGREHGGNCDIKNLSRGSRCYFPVFVKGANLSVGDLHFSQGDGEMSFCGAIEMAGIITFKTSIIKDGVEKFALKQPIFLLVFEGLSVDIHGDGKQYNMDTTVAYKQAALNAIAYLQKLGYTREQAYLLLSAAPIESHVGAIVDSPNACVTLAIPTGIFEQDILPKPEGLERTDYGQCAVRSDGVV</sequence>
<comment type="caution">
    <text evidence="3">The sequence shown here is derived from an EMBL/GenBank/DDBJ whole genome shotgun (WGS) entry which is preliminary data.</text>
</comment>
<feature type="repeat" description="TPR" evidence="1">
    <location>
        <begin position="674"/>
        <end position="707"/>
    </location>
</feature>
<dbReference type="SMART" id="SM00028">
    <property type="entry name" value="TPR"/>
    <property type="match status" value="3"/>
</dbReference>
<evidence type="ECO:0000256" key="1">
    <source>
        <dbReference type="PROSITE-ProRule" id="PRU00339"/>
    </source>
</evidence>
<dbReference type="Gene3D" id="2.60.120.580">
    <property type="entry name" value="Acetamidase/Formamidase-like domains"/>
    <property type="match status" value="1"/>
</dbReference>
<feature type="repeat" description="TPR" evidence="1">
    <location>
        <begin position="607"/>
        <end position="640"/>
    </location>
</feature>
<dbReference type="OrthoDB" id="9975579at2759"/>
<dbReference type="Gene3D" id="1.25.40.10">
    <property type="entry name" value="Tetratricopeptide repeat domain"/>
    <property type="match status" value="1"/>
</dbReference>
<dbReference type="EMBL" id="JANBPK010001041">
    <property type="protein sequence ID" value="KAJ2926956.1"/>
    <property type="molecule type" value="Genomic_DNA"/>
</dbReference>
<feature type="region of interest" description="Disordered" evidence="2">
    <location>
        <begin position="1"/>
        <end position="25"/>
    </location>
</feature>
<dbReference type="Proteomes" id="UP001140091">
    <property type="component" value="Unassembled WGS sequence"/>
</dbReference>
<feature type="compositionally biased region" description="Basic residues" evidence="2">
    <location>
        <begin position="542"/>
        <end position="554"/>
    </location>
</feature>
<dbReference type="GO" id="GO:0016811">
    <property type="term" value="F:hydrolase activity, acting on carbon-nitrogen (but not peptide) bonds, in linear amides"/>
    <property type="evidence" value="ECO:0007669"/>
    <property type="project" value="InterPro"/>
</dbReference>
<evidence type="ECO:0000313" key="4">
    <source>
        <dbReference type="Proteomes" id="UP001140091"/>
    </source>
</evidence>
<dbReference type="InterPro" id="IPR019734">
    <property type="entry name" value="TPR_rpt"/>
</dbReference>
<dbReference type="SUPFAM" id="SSF48452">
    <property type="entry name" value="TPR-like"/>
    <property type="match status" value="1"/>
</dbReference>
<organism evidence="3 4">
    <name type="scientific">Candolleomyces eurysporus</name>
    <dbReference type="NCBI Taxonomy" id="2828524"/>
    <lineage>
        <taxon>Eukaryota</taxon>
        <taxon>Fungi</taxon>
        <taxon>Dikarya</taxon>
        <taxon>Basidiomycota</taxon>
        <taxon>Agaricomycotina</taxon>
        <taxon>Agaricomycetes</taxon>
        <taxon>Agaricomycetidae</taxon>
        <taxon>Agaricales</taxon>
        <taxon>Agaricineae</taxon>
        <taxon>Psathyrellaceae</taxon>
        <taxon>Candolleomyces</taxon>
    </lineage>
</organism>
<dbReference type="PROSITE" id="PS50005">
    <property type="entry name" value="TPR"/>
    <property type="match status" value="2"/>
</dbReference>
<accession>A0A9W8J1S5</accession>
<dbReference type="PANTHER" id="PTHR31891:SF1">
    <property type="entry name" value="FORMAMIDASE C869.04-RELATED"/>
    <property type="match status" value="1"/>
</dbReference>
<feature type="compositionally biased region" description="Basic and acidic residues" evidence="2">
    <location>
        <begin position="427"/>
        <end position="438"/>
    </location>
</feature>
<protein>
    <recommendedName>
        <fullName evidence="5">Formamidase</fullName>
    </recommendedName>
</protein>
<dbReference type="SUPFAM" id="SSF141130">
    <property type="entry name" value="Acetamidase/Formamidase-like"/>
    <property type="match status" value="1"/>
</dbReference>
<dbReference type="InterPro" id="IPR011990">
    <property type="entry name" value="TPR-like_helical_dom_sf"/>
</dbReference>
<feature type="region of interest" description="Disordered" evidence="2">
    <location>
        <begin position="416"/>
        <end position="465"/>
    </location>
</feature>
<feature type="region of interest" description="Disordered" evidence="2">
    <location>
        <begin position="723"/>
        <end position="743"/>
    </location>
</feature>
<feature type="compositionally biased region" description="Acidic residues" evidence="2">
    <location>
        <begin position="577"/>
        <end position="590"/>
    </location>
</feature>
<gene>
    <name evidence="3" type="ORF">H1R20_g10158</name>
</gene>
<dbReference type="AlphaFoldDB" id="A0A9W8J1S5"/>
<name>A0A9W8J1S5_9AGAR</name>
<dbReference type="InterPro" id="IPR004304">
    <property type="entry name" value="FmdA_AmdA"/>
</dbReference>